<dbReference type="InterPro" id="IPR029787">
    <property type="entry name" value="Nucleotide_cyclase"/>
</dbReference>
<reference evidence="5 6" key="1">
    <citation type="journal article" date="2005" name="Int. J. Syst. Evol. Microbiol.">
        <title>Nitrincola lacisaponensis gen. nov., sp. nov., a novel alkaliphilic bacterium isolated from an alkaline, saline lake.</title>
        <authorList>
            <person name="Dimitriu P.A."/>
            <person name="Shukla S.K."/>
            <person name="Conradt J."/>
            <person name="Marquez M.C."/>
            <person name="Ventosa A."/>
            <person name="Maglia A."/>
            <person name="Peyton B.M."/>
            <person name="Pinkart H.C."/>
            <person name="Mormile M.R."/>
        </authorList>
    </citation>
    <scope>NUCLEOTIDE SEQUENCE [LARGE SCALE GENOMIC DNA]</scope>
    <source>
        <strain evidence="5 6">4CA</strain>
    </source>
</reference>
<dbReference type="GO" id="GO:0016020">
    <property type="term" value="C:membrane"/>
    <property type="evidence" value="ECO:0007669"/>
    <property type="project" value="InterPro"/>
</dbReference>
<proteinExistence type="predicted"/>
<feature type="domain" description="HAMP" evidence="3">
    <location>
        <begin position="171"/>
        <end position="222"/>
    </location>
</feature>
<dbReference type="Pfam" id="PF16448">
    <property type="entry name" value="LapD_MoxY_N"/>
    <property type="match status" value="1"/>
</dbReference>
<dbReference type="InterPro" id="IPR000160">
    <property type="entry name" value="GGDEF_dom"/>
</dbReference>
<keyword evidence="1" id="KW-0472">Membrane</keyword>
<dbReference type="Gene3D" id="3.30.70.270">
    <property type="match status" value="1"/>
</dbReference>
<dbReference type="Gene3D" id="6.20.270.20">
    <property type="entry name" value="LapD/MoxY periplasmic domain"/>
    <property type="match status" value="1"/>
</dbReference>
<name>A0A063Y0I5_9GAMM</name>
<dbReference type="PROSITE" id="PS50885">
    <property type="entry name" value="HAMP"/>
    <property type="match status" value="1"/>
</dbReference>
<feature type="transmembrane region" description="Helical" evidence="1">
    <location>
        <begin position="6"/>
        <end position="25"/>
    </location>
</feature>
<keyword evidence="1" id="KW-0812">Transmembrane</keyword>
<feature type="transmembrane region" description="Helical" evidence="1">
    <location>
        <begin position="151"/>
        <end position="173"/>
    </location>
</feature>
<gene>
    <name evidence="5" type="ORF">ADINL_2343</name>
</gene>
<organism evidence="5 6">
    <name type="scientific">Nitrincola lacisaponensis</name>
    <dbReference type="NCBI Taxonomy" id="267850"/>
    <lineage>
        <taxon>Bacteria</taxon>
        <taxon>Pseudomonadati</taxon>
        <taxon>Pseudomonadota</taxon>
        <taxon>Gammaproteobacteria</taxon>
        <taxon>Oceanospirillales</taxon>
        <taxon>Oceanospirillaceae</taxon>
        <taxon>Nitrincola</taxon>
    </lineage>
</organism>
<sequence length="641" mass="71792">MSLIRQLWIAVVLMMSIAFISSFSISTYKAKAYFEEQLLLKNIDNAGSLALTLSQIEKDPVMLELLIAAQFDTGHYQRIELLDPEGQPLQQKIYQGEDPSGVPQWFQRIAALDIEPGVAQVQDGWFQYGTLYVESHTRFAYQALWTTTRDLLLWFLLVALAAGSLGTLILKLITRPLDDVVQQAEAIGGRRFILSREPRTLEFGRVVKAMNILSDRIRLMLDSERKRLEEMRYKNQHDALTGLANREYFFTQLDTRLDSDDQDSQHALVLIRVRHLATLNQQLGHRQTDALLTGVAEAIQATLQELPDKFTQADAGRLNGSDFALLLTDASDLAAVSEGLLHNLVALSAKYEQGPQLPLAASYFSPADNRASLMMKLDTLLAQAEQREMTCSEITLATQSTLRFHNADEWRMVLTEALMRERVRAEHYPVVALDGSLIHREVMMRMELQGQLHTAGFFIPWARRLGMLPELDVAMVAYQLKQLRDRSITGPLAINLSAETLADLIAVNRLQSELQQAGNLAEQLSFEVSERCVVQHPQVFREFCRQIKPLGCQVGLERAGADFARITNLQELGLDYIKVDHAFVAGLAGNISNQNFLRGLATLGHSIGLQVIADGVREAELRDLLESLGLDAWTGPAVTET</sequence>
<dbReference type="InterPro" id="IPR003660">
    <property type="entry name" value="HAMP_dom"/>
</dbReference>
<dbReference type="InterPro" id="IPR042461">
    <property type="entry name" value="LapD_MoxY_peri_C"/>
</dbReference>
<dbReference type="EMBL" id="JMSZ01000032">
    <property type="protein sequence ID" value="KDE39214.1"/>
    <property type="molecule type" value="Genomic_DNA"/>
</dbReference>
<dbReference type="AlphaFoldDB" id="A0A063Y0I5"/>
<keyword evidence="5" id="KW-0675">Receptor</keyword>
<dbReference type="PANTHER" id="PTHR33121:SF23">
    <property type="entry name" value="CYCLIC DI-GMP PHOSPHODIESTERASE PDEB"/>
    <property type="match status" value="1"/>
</dbReference>
<dbReference type="SUPFAM" id="SSF55073">
    <property type="entry name" value="Nucleotide cyclase"/>
    <property type="match status" value="1"/>
</dbReference>
<protein>
    <submittedName>
        <fullName evidence="5">Membrane bound c-di-GMP receptor LapD</fullName>
    </submittedName>
</protein>
<dbReference type="Pfam" id="PF00563">
    <property type="entry name" value="EAL"/>
    <property type="match status" value="1"/>
</dbReference>
<evidence type="ECO:0000259" key="4">
    <source>
        <dbReference type="PROSITE" id="PS50887"/>
    </source>
</evidence>
<dbReference type="GO" id="GO:0071111">
    <property type="term" value="F:cyclic-guanylate-specific phosphodiesterase activity"/>
    <property type="evidence" value="ECO:0007669"/>
    <property type="project" value="InterPro"/>
</dbReference>
<dbReference type="SMART" id="SM00267">
    <property type="entry name" value="GGDEF"/>
    <property type="match status" value="1"/>
</dbReference>
<dbReference type="PROSITE" id="PS50887">
    <property type="entry name" value="GGDEF"/>
    <property type="match status" value="1"/>
</dbReference>
<dbReference type="SMART" id="SM00052">
    <property type="entry name" value="EAL"/>
    <property type="match status" value="1"/>
</dbReference>
<dbReference type="PROSITE" id="PS50883">
    <property type="entry name" value="EAL"/>
    <property type="match status" value="1"/>
</dbReference>
<dbReference type="CDD" id="cd01948">
    <property type="entry name" value="EAL"/>
    <property type="match status" value="1"/>
</dbReference>
<dbReference type="PATRIC" id="fig|267850.7.peg.2311"/>
<dbReference type="Gene3D" id="3.20.20.450">
    <property type="entry name" value="EAL domain"/>
    <property type="match status" value="1"/>
</dbReference>
<evidence type="ECO:0000259" key="3">
    <source>
        <dbReference type="PROSITE" id="PS50885"/>
    </source>
</evidence>
<dbReference type="InterPro" id="IPR032244">
    <property type="entry name" value="LapD_MoxY_N"/>
</dbReference>
<evidence type="ECO:0000256" key="1">
    <source>
        <dbReference type="SAM" id="Phobius"/>
    </source>
</evidence>
<dbReference type="SUPFAM" id="SSF141868">
    <property type="entry name" value="EAL domain-like"/>
    <property type="match status" value="1"/>
</dbReference>
<dbReference type="OrthoDB" id="5894408at2"/>
<dbReference type="GO" id="GO:0007165">
    <property type="term" value="P:signal transduction"/>
    <property type="evidence" value="ECO:0007669"/>
    <property type="project" value="InterPro"/>
</dbReference>
<comment type="caution">
    <text evidence="5">The sequence shown here is derived from an EMBL/GenBank/DDBJ whole genome shotgun (WGS) entry which is preliminary data.</text>
</comment>
<keyword evidence="6" id="KW-1185">Reference proteome</keyword>
<dbReference type="PANTHER" id="PTHR33121">
    <property type="entry name" value="CYCLIC DI-GMP PHOSPHODIESTERASE PDEF"/>
    <property type="match status" value="1"/>
</dbReference>
<dbReference type="RefSeq" id="WP_036548039.1">
    <property type="nucleotide sequence ID" value="NZ_JMSZ01000032.1"/>
</dbReference>
<dbReference type="Gene3D" id="3.30.110.200">
    <property type="match status" value="1"/>
</dbReference>
<feature type="domain" description="GGDEF" evidence="4">
    <location>
        <begin position="264"/>
        <end position="399"/>
    </location>
</feature>
<dbReference type="Proteomes" id="UP000027318">
    <property type="component" value="Unassembled WGS sequence"/>
</dbReference>
<dbReference type="Pfam" id="PF00990">
    <property type="entry name" value="GGDEF"/>
    <property type="match status" value="1"/>
</dbReference>
<dbReference type="InterPro" id="IPR043128">
    <property type="entry name" value="Rev_trsase/Diguanyl_cyclase"/>
</dbReference>
<accession>A0A063Y0I5</accession>
<keyword evidence="1" id="KW-1133">Transmembrane helix</keyword>
<evidence type="ECO:0000259" key="2">
    <source>
        <dbReference type="PROSITE" id="PS50883"/>
    </source>
</evidence>
<feature type="domain" description="EAL" evidence="2">
    <location>
        <begin position="407"/>
        <end position="641"/>
    </location>
</feature>
<evidence type="ECO:0000313" key="6">
    <source>
        <dbReference type="Proteomes" id="UP000027318"/>
    </source>
</evidence>
<dbReference type="InterPro" id="IPR001633">
    <property type="entry name" value="EAL_dom"/>
</dbReference>
<dbReference type="NCBIfam" id="TIGR00254">
    <property type="entry name" value="GGDEF"/>
    <property type="match status" value="1"/>
</dbReference>
<dbReference type="InterPro" id="IPR035919">
    <property type="entry name" value="EAL_sf"/>
</dbReference>
<dbReference type="CDD" id="cd01949">
    <property type="entry name" value="GGDEF"/>
    <property type="match status" value="1"/>
</dbReference>
<dbReference type="STRING" id="267850.ADINL_2343"/>
<evidence type="ECO:0000313" key="5">
    <source>
        <dbReference type="EMBL" id="KDE39214.1"/>
    </source>
</evidence>
<dbReference type="InterPro" id="IPR050706">
    <property type="entry name" value="Cyclic-di-GMP_PDE-like"/>
</dbReference>